<proteinExistence type="predicted"/>
<protein>
    <submittedName>
        <fullName evidence="1">Uncharacterized protein</fullName>
    </submittedName>
</protein>
<dbReference type="AlphaFoldDB" id="A0A419SFK9"/>
<sequence>MCNLCNNTNAMLIPFSSSVFFMTCPDCGPRTKEQVVAAEEELRQMIADADRRFGMVQQEKAI</sequence>
<name>A0A419SFK9_9BACL</name>
<dbReference type="EMBL" id="MCHY01000009">
    <property type="protein sequence ID" value="RKD22573.1"/>
    <property type="molecule type" value="Genomic_DNA"/>
</dbReference>
<dbReference type="RefSeq" id="WP_120190045.1">
    <property type="nucleotide sequence ID" value="NZ_MCHY01000009.1"/>
</dbReference>
<evidence type="ECO:0000313" key="2">
    <source>
        <dbReference type="Proteomes" id="UP000284219"/>
    </source>
</evidence>
<keyword evidence="2" id="KW-1185">Reference proteome</keyword>
<gene>
    <name evidence="1" type="ORF">BEP19_09945</name>
</gene>
<comment type="caution">
    <text evidence="1">The sequence shown here is derived from an EMBL/GenBank/DDBJ whole genome shotgun (WGS) entry which is preliminary data.</text>
</comment>
<dbReference type="Proteomes" id="UP000284219">
    <property type="component" value="Unassembled WGS sequence"/>
</dbReference>
<dbReference type="OrthoDB" id="2943135at2"/>
<organism evidence="1 2">
    <name type="scientific">Ammoniphilus oxalaticus</name>
    <dbReference type="NCBI Taxonomy" id="66863"/>
    <lineage>
        <taxon>Bacteria</taxon>
        <taxon>Bacillati</taxon>
        <taxon>Bacillota</taxon>
        <taxon>Bacilli</taxon>
        <taxon>Bacillales</taxon>
        <taxon>Paenibacillaceae</taxon>
        <taxon>Aneurinibacillus group</taxon>
        <taxon>Ammoniphilus</taxon>
    </lineage>
</organism>
<evidence type="ECO:0000313" key="1">
    <source>
        <dbReference type="EMBL" id="RKD22573.1"/>
    </source>
</evidence>
<reference evidence="1 2" key="1">
    <citation type="submission" date="2016-08" db="EMBL/GenBank/DDBJ databases">
        <title>Novel Firmicute Genomes.</title>
        <authorList>
            <person name="Poppleton D.I."/>
            <person name="Gribaldo S."/>
        </authorList>
    </citation>
    <scope>NUCLEOTIDE SEQUENCE [LARGE SCALE GENOMIC DNA]</scope>
    <source>
        <strain evidence="1 2">RAOx-1</strain>
    </source>
</reference>
<accession>A0A419SFK9</accession>